<reference evidence="3 4" key="1">
    <citation type="submission" date="2020-08" db="EMBL/GenBank/DDBJ databases">
        <title>Genomic Encyclopedia of Type Strains, Phase III (KMG-III): the genomes of soil and plant-associated and newly described type strains.</title>
        <authorList>
            <person name="Whitman W."/>
        </authorList>
    </citation>
    <scope>NUCLEOTIDE SEQUENCE [LARGE SCALE GENOMIC DNA]</scope>
    <source>
        <strain evidence="3 4">CECT 8840</strain>
    </source>
</reference>
<sequence length="266" mass="28192">MAVVALVCLLSACSGGQGGDTLERVRATGVLRVAITEANPPWNFLDDRGRPAGYDVDVAGEVARRIGVGHVEFVGADFANLVGGVVAGRFDLVVAGQTATEERGRQVAFSRPYAVNRIAVFVRRGETSIGGPKDLAGRRIAVSEGTVQADFARTRVPGAEVRTYRNAILGLTDLAHGRADAALVSWFQGVHLATRNGLPVIAVGPPLRVCTLSMSFDRRSPAFRRAVDRAVGDMVGDGTLTVISRRWLGGLDMAAELRKFPAARTG</sequence>
<evidence type="ECO:0000313" key="4">
    <source>
        <dbReference type="Proteomes" id="UP000552644"/>
    </source>
</evidence>
<dbReference type="Proteomes" id="UP000552644">
    <property type="component" value="Unassembled WGS sequence"/>
</dbReference>
<keyword evidence="1" id="KW-0732">Signal</keyword>
<evidence type="ECO:0000256" key="1">
    <source>
        <dbReference type="ARBA" id="ARBA00022729"/>
    </source>
</evidence>
<comment type="caution">
    <text evidence="3">The sequence shown here is derived from an EMBL/GenBank/DDBJ whole genome shotgun (WGS) entry which is preliminary data.</text>
</comment>
<dbReference type="EMBL" id="JACHJP010000002">
    <property type="protein sequence ID" value="MBB4915026.1"/>
    <property type="molecule type" value="Genomic_DNA"/>
</dbReference>
<protein>
    <submittedName>
        <fullName evidence="3">Cystine transport system substrate-binding protein</fullName>
    </submittedName>
</protein>
<feature type="domain" description="Solute-binding protein family 3/N-terminal" evidence="2">
    <location>
        <begin position="30"/>
        <end position="251"/>
    </location>
</feature>
<proteinExistence type="predicted"/>
<gene>
    <name evidence="3" type="ORF">FHS44_002111</name>
</gene>
<accession>A0A7W7QL08</accession>
<dbReference type="SUPFAM" id="SSF53850">
    <property type="entry name" value="Periplasmic binding protein-like II"/>
    <property type="match status" value="1"/>
</dbReference>
<dbReference type="Pfam" id="PF00497">
    <property type="entry name" value="SBP_bac_3"/>
    <property type="match status" value="1"/>
</dbReference>
<evidence type="ECO:0000259" key="2">
    <source>
        <dbReference type="SMART" id="SM00062"/>
    </source>
</evidence>
<dbReference type="SMART" id="SM00062">
    <property type="entry name" value="PBPb"/>
    <property type="match status" value="1"/>
</dbReference>
<dbReference type="InterPro" id="IPR001638">
    <property type="entry name" value="Solute-binding_3/MltF_N"/>
</dbReference>
<dbReference type="PANTHER" id="PTHR35936">
    <property type="entry name" value="MEMBRANE-BOUND LYTIC MUREIN TRANSGLYCOSYLASE F"/>
    <property type="match status" value="1"/>
</dbReference>
<dbReference type="RefSeq" id="WP_221460642.1">
    <property type="nucleotide sequence ID" value="NZ_JACHJP010000002.1"/>
</dbReference>
<keyword evidence="4" id="KW-1185">Reference proteome</keyword>
<evidence type="ECO:0000313" key="3">
    <source>
        <dbReference type="EMBL" id="MBB4915026.1"/>
    </source>
</evidence>
<name>A0A7W7QL08_9ACTN</name>
<organism evidence="3 4">
    <name type="scientific">Streptosporangium saharense</name>
    <dbReference type="NCBI Taxonomy" id="1706840"/>
    <lineage>
        <taxon>Bacteria</taxon>
        <taxon>Bacillati</taxon>
        <taxon>Actinomycetota</taxon>
        <taxon>Actinomycetes</taxon>
        <taxon>Streptosporangiales</taxon>
        <taxon>Streptosporangiaceae</taxon>
        <taxon>Streptosporangium</taxon>
    </lineage>
</organism>
<dbReference type="AlphaFoldDB" id="A0A7W7QL08"/>
<dbReference type="Gene3D" id="3.40.190.10">
    <property type="entry name" value="Periplasmic binding protein-like II"/>
    <property type="match status" value="2"/>
</dbReference>